<protein>
    <submittedName>
        <fullName evidence="1">Uncharacterized protein</fullName>
    </submittedName>
</protein>
<sequence length="78" mass="8539">MISTSNTAAKMVIPIKNEVFLYLGGLCTSCRYPGEISGANSSLNDCFFSFSSICIHLSFSLCYTLQEKICIKKTTAIL</sequence>
<dbReference type="KEGG" id="bcz:BCE33L1268"/>
<dbReference type="AlphaFoldDB" id="Q63DZ5"/>
<evidence type="ECO:0000313" key="2">
    <source>
        <dbReference type="Proteomes" id="UP000002612"/>
    </source>
</evidence>
<evidence type="ECO:0000313" key="1">
    <source>
        <dbReference type="EMBL" id="AAU18979.1"/>
    </source>
</evidence>
<proteinExistence type="predicted"/>
<dbReference type="Proteomes" id="UP000002612">
    <property type="component" value="Chromosome"/>
</dbReference>
<reference evidence="2" key="1">
    <citation type="journal article" date="2006" name="J. Bacteriol.">
        <title>Pathogenomic sequence analysis of Bacillus cereus and Bacillus thuringiensis isolates closely related to Bacillus anthracis.</title>
        <authorList>
            <person name="Han C.S."/>
            <person name="Xie G."/>
            <person name="Challacombe J.F."/>
            <person name="Altherr M.R."/>
            <person name="Bhotika S.S."/>
            <person name="Brown N."/>
            <person name="Bruce D."/>
            <person name="Campbell C.S."/>
            <person name="Campbell M.L."/>
            <person name="Chen J."/>
            <person name="Chertkov O."/>
            <person name="Cleland C."/>
            <person name="Dimitrijevic M."/>
            <person name="Doggett N.A."/>
            <person name="Fawcett J.J."/>
            <person name="Glavina T."/>
            <person name="Goodwin L.A."/>
            <person name="Green L.D."/>
            <person name="Hill K.K."/>
            <person name="Hitchcock P."/>
            <person name="Jackson P.J."/>
            <person name="Keim P."/>
            <person name="Kewalramani A.R."/>
            <person name="Longmire J."/>
            <person name="Lucas S."/>
            <person name="Malfatti S."/>
            <person name="McMurry K."/>
            <person name="Meincke L.J."/>
            <person name="Misra M."/>
            <person name="Moseman B.L."/>
            <person name="Mundt M."/>
            <person name="Munk A.C."/>
            <person name="Okinaka R.T."/>
            <person name="Parson-Quintana B."/>
            <person name="Reilly L.P."/>
            <person name="Richardson P."/>
            <person name="Robinson D.L."/>
            <person name="Rubin E."/>
            <person name="Saunders E."/>
            <person name="Tapia R."/>
            <person name="Tesmer J.G."/>
            <person name="Thayer N."/>
            <person name="Thompson L.S."/>
            <person name="Tice H."/>
            <person name="Ticknor L.O."/>
            <person name="Wills P.L."/>
            <person name="Brettin T.S."/>
            <person name="Gilna P."/>
        </authorList>
    </citation>
    <scope>NUCLEOTIDE SEQUENCE [LARGE SCALE GENOMIC DNA]</scope>
    <source>
        <strain evidence="2">ZK / E33L</strain>
    </source>
</reference>
<accession>Q63DZ5</accession>
<name>Q63DZ5_BACCZ</name>
<gene>
    <name evidence="1" type="ordered locus">BCE33L1268</name>
</gene>
<organism evidence="1 2">
    <name type="scientific">Bacillus cereus (strain ZK / E33L)</name>
    <dbReference type="NCBI Taxonomy" id="288681"/>
    <lineage>
        <taxon>Bacteria</taxon>
        <taxon>Bacillati</taxon>
        <taxon>Bacillota</taxon>
        <taxon>Bacilli</taxon>
        <taxon>Bacillales</taxon>
        <taxon>Bacillaceae</taxon>
        <taxon>Bacillus</taxon>
        <taxon>Bacillus cereus group</taxon>
    </lineage>
</organism>
<dbReference type="EMBL" id="CP000001">
    <property type="protein sequence ID" value="AAU18979.1"/>
    <property type="molecule type" value="Genomic_DNA"/>
</dbReference>